<dbReference type="Gene3D" id="3.30.720.120">
    <property type="match status" value="1"/>
</dbReference>
<dbReference type="STRING" id="1921510.BSL82_06800"/>
<name>A0A1L3ZTT4_9SPHN</name>
<dbReference type="AlphaFoldDB" id="A0A1L3ZTT4"/>
<dbReference type="Pfam" id="PF00903">
    <property type="entry name" value="Glyoxalase"/>
    <property type="match status" value="1"/>
</dbReference>
<sequence length="160" mass="17087">MTTENAQLPEGGFPLAPHIVCSGAADAIEFYKKAFGATEMMRIPGPDGRLMHGAVLINGAMVMLVDEMPEHGTLSPKKLGGTPVVIHLTVPDVDAFVDKAVTAGAELKMPPQDMFWGDRYGQVEDPFGHLWSIATPLRGPMSEEELKAAAQDAMCGAQPQ</sequence>
<dbReference type="OrthoDB" id="9795306at2"/>
<proteinExistence type="predicted"/>
<evidence type="ECO:0000313" key="2">
    <source>
        <dbReference type="EMBL" id="API59052.1"/>
    </source>
</evidence>
<dbReference type="CDD" id="cd07246">
    <property type="entry name" value="VOC_like"/>
    <property type="match status" value="1"/>
</dbReference>
<feature type="domain" description="VOC" evidence="1">
    <location>
        <begin position="12"/>
        <end position="136"/>
    </location>
</feature>
<keyword evidence="3" id="KW-1185">Reference proteome</keyword>
<reference evidence="3" key="1">
    <citation type="submission" date="2016-11" db="EMBL/GenBank/DDBJ databases">
        <title>Complete Genome Sequence of alachlor-degrading Sphingomonas sp. strain JJ-A5.</title>
        <authorList>
            <person name="Lee H."/>
            <person name="Ka J.-O."/>
        </authorList>
    </citation>
    <scope>NUCLEOTIDE SEQUENCE [LARGE SCALE GENOMIC DNA]</scope>
    <source>
        <strain evidence="3">JJ-A5</strain>
    </source>
</reference>
<dbReference type="Proteomes" id="UP000182063">
    <property type="component" value="Chromosome"/>
</dbReference>
<dbReference type="InterPro" id="IPR037523">
    <property type="entry name" value="VOC_core"/>
</dbReference>
<organism evidence="2 3">
    <name type="scientific">Tardibacter chloracetimidivorans</name>
    <dbReference type="NCBI Taxonomy" id="1921510"/>
    <lineage>
        <taxon>Bacteria</taxon>
        <taxon>Pseudomonadati</taxon>
        <taxon>Pseudomonadota</taxon>
        <taxon>Alphaproteobacteria</taxon>
        <taxon>Sphingomonadales</taxon>
        <taxon>Sphingomonadaceae</taxon>
        <taxon>Tardibacter</taxon>
    </lineage>
</organism>
<evidence type="ECO:0000313" key="3">
    <source>
        <dbReference type="Proteomes" id="UP000182063"/>
    </source>
</evidence>
<dbReference type="PANTHER" id="PTHR34109">
    <property type="entry name" value="BNAUNNG04460D PROTEIN-RELATED"/>
    <property type="match status" value="1"/>
</dbReference>
<protein>
    <submittedName>
        <fullName evidence="2">Glyoxalase</fullName>
    </submittedName>
</protein>
<dbReference type="InterPro" id="IPR029068">
    <property type="entry name" value="Glyas_Bleomycin-R_OHBP_Dase"/>
</dbReference>
<dbReference type="PANTHER" id="PTHR34109:SF1">
    <property type="entry name" value="VOC DOMAIN-CONTAINING PROTEIN"/>
    <property type="match status" value="1"/>
</dbReference>
<gene>
    <name evidence="2" type="ORF">BSL82_06800</name>
</gene>
<dbReference type="PROSITE" id="PS51819">
    <property type="entry name" value="VOC"/>
    <property type="match status" value="1"/>
</dbReference>
<dbReference type="RefSeq" id="WP_072596604.1">
    <property type="nucleotide sequence ID" value="NZ_CP018221.1"/>
</dbReference>
<dbReference type="EMBL" id="CP018221">
    <property type="protein sequence ID" value="API59052.1"/>
    <property type="molecule type" value="Genomic_DNA"/>
</dbReference>
<accession>A0A1L3ZTT4</accession>
<dbReference type="Gene3D" id="3.30.720.110">
    <property type="match status" value="1"/>
</dbReference>
<dbReference type="InterPro" id="IPR004360">
    <property type="entry name" value="Glyas_Fos-R_dOase_dom"/>
</dbReference>
<dbReference type="KEGG" id="sphj:BSL82_06800"/>
<dbReference type="SUPFAM" id="SSF54593">
    <property type="entry name" value="Glyoxalase/Bleomycin resistance protein/Dihydroxybiphenyl dioxygenase"/>
    <property type="match status" value="1"/>
</dbReference>
<evidence type="ECO:0000259" key="1">
    <source>
        <dbReference type="PROSITE" id="PS51819"/>
    </source>
</evidence>